<name>A0A4P6F9B3_9BACL</name>
<dbReference type="OrthoDB" id="140416at2"/>
<dbReference type="KEGG" id="pprt:ET464_12340"/>
<organism evidence="2 3">
    <name type="scientific">Paenibacillus protaetiae</name>
    <dbReference type="NCBI Taxonomy" id="2509456"/>
    <lineage>
        <taxon>Bacteria</taxon>
        <taxon>Bacillati</taxon>
        <taxon>Bacillota</taxon>
        <taxon>Bacilli</taxon>
        <taxon>Bacillales</taxon>
        <taxon>Paenibacillaceae</taxon>
        <taxon>Paenibacillus</taxon>
    </lineage>
</organism>
<protein>
    <submittedName>
        <fullName evidence="2">DUF58 domain-containing protein</fullName>
    </submittedName>
</protein>
<dbReference type="AlphaFoldDB" id="A0A4P6F9B3"/>
<dbReference type="Pfam" id="PF01882">
    <property type="entry name" value="DUF58"/>
    <property type="match status" value="1"/>
</dbReference>
<dbReference type="Proteomes" id="UP000293568">
    <property type="component" value="Chromosome"/>
</dbReference>
<evidence type="ECO:0000259" key="1">
    <source>
        <dbReference type="Pfam" id="PF01882"/>
    </source>
</evidence>
<gene>
    <name evidence="2" type="ORF">ET464_12340</name>
</gene>
<dbReference type="InterPro" id="IPR002881">
    <property type="entry name" value="DUF58"/>
</dbReference>
<evidence type="ECO:0000313" key="2">
    <source>
        <dbReference type="EMBL" id="QAY67068.1"/>
    </source>
</evidence>
<proteinExistence type="predicted"/>
<accession>A0A4P6F9B3</accession>
<feature type="domain" description="DUF58" evidence="1">
    <location>
        <begin position="73"/>
        <end position="153"/>
    </location>
</feature>
<dbReference type="PANTHER" id="PTHR34351:SF1">
    <property type="entry name" value="SLR1927 PROTEIN"/>
    <property type="match status" value="1"/>
</dbReference>
<evidence type="ECO:0000313" key="3">
    <source>
        <dbReference type="Proteomes" id="UP000293568"/>
    </source>
</evidence>
<sequence length="292" mass="30900">MHKTIDTGSSAALAVWPAAVAEEEQEHLAFEVMAPGMRAQSGTQRFVSAQGGTPEGDAGMYLPFQRQPGIGPESRTYRAGDPMRAVDWKSAAKGRGLQTKLYPQEEPAETVIVLDTAAEAYDGSWRLFDAAAAWASLAAEQAAAKGGAVRLMVTQQAAGSSSPNMDAAGGMLVKPSGDIAPLMDFLAEVSWTAGNPQTAKLLPDRLEHGLHNRSGVLLFTGDWRNGERLEQLAGSASAAGITVKIAAIGDQLIPSYAMRERQRMLEKLGLMLVWLPVPAAIAPLPQQPEGGV</sequence>
<dbReference type="PANTHER" id="PTHR34351">
    <property type="entry name" value="SLR1927 PROTEIN-RELATED"/>
    <property type="match status" value="1"/>
</dbReference>
<dbReference type="EMBL" id="CP035492">
    <property type="protein sequence ID" value="QAY67068.1"/>
    <property type="molecule type" value="Genomic_DNA"/>
</dbReference>
<keyword evidence="3" id="KW-1185">Reference proteome</keyword>
<reference evidence="2 3" key="1">
    <citation type="submission" date="2019-01" db="EMBL/GenBank/DDBJ databases">
        <title>Genome sequencing of strain FW100M-2.</title>
        <authorList>
            <person name="Heo J."/>
            <person name="Kim S.-J."/>
            <person name="Kim J.-S."/>
            <person name="Hong S.-B."/>
            <person name="Kwon S.-W."/>
        </authorList>
    </citation>
    <scope>NUCLEOTIDE SEQUENCE [LARGE SCALE GENOMIC DNA]</scope>
    <source>
        <strain evidence="2 3">FW100M-2</strain>
    </source>
</reference>